<sequence length="290" mass="31738">MTARTTTTEGTEARAPQLSVVIAARNEEDYIGACLQSLLDQDEAAGRIEVILAANACTDDTVGVAASFAPAIEARGWSLQILDVPAPGKVKALNAGDSAATGEVLVFLDADIRLDPQMLGQLRAALAGDAPRYATGTLRVAPARTWVTRQYARLWQALPFVQGGAVGAGLFAVNHSGRRRWGAFPEIISDDTFVRLQFTPDERVEVPACYHWPMVEGFRRLVRVRRRQDDGVKEIHRLYPDLPAREGKAPLGRADILGLLARMPLAFMVYASVHLAVRLRKSRSDWARGR</sequence>
<keyword evidence="4 7" id="KW-0808">Transferase</keyword>
<dbReference type="OrthoDB" id="9797391at2"/>
<gene>
    <name evidence="7" type="ORF">ROH8110_02027</name>
</gene>
<dbReference type="InterPro" id="IPR029044">
    <property type="entry name" value="Nucleotide-diphossugar_trans"/>
</dbReference>
<dbReference type="AlphaFoldDB" id="A0A1X6Z210"/>
<evidence type="ECO:0000256" key="1">
    <source>
        <dbReference type="ARBA" id="ARBA00004236"/>
    </source>
</evidence>
<evidence type="ECO:0000259" key="6">
    <source>
        <dbReference type="Pfam" id="PF00535"/>
    </source>
</evidence>
<evidence type="ECO:0000256" key="3">
    <source>
        <dbReference type="ARBA" id="ARBA00022676"/>
    </source>
</evidence>
<name>A0A1X6Z210_9RHOB</name>
<evidence type="ECO:0000313" key="7">
    <source>
        <dbReference type="EMBL" id="SLN38491.1"/>
    </source>
</evidence>
<comment type="subcellular location">
    <subcellularLocation>
        <location evidence="1">Cell membrane</location>
    </subcellularLocation>
</comment>
<keyword evidence="2" id="KW-1003">Cell membrane</keyword>
<evidence type="ECO:0000256" key="5">
    <source>
        <dbReference type="ARBA" id="ARBA00023136"/>
    </source>
</evidence>
<proteinExistence type="predicted"/>
<reference evidence="7 8" key="1">
    <citation type="submission" date="2017-03" db="EMBL/GenBank/DDBJ databases">
        <authorList>
            <person name="Afonso C.L."/>
            <person name="Miller P.J."/>
            <person name="Scott M.A."/>
            <person name="Spackman E."/>
            <person name="Goraichik I."/>
            <person name="Dimitrov K.M."/>
            <person name="Suarez D.L."/>
            <person name="Swayne D.E."/>
        </authorList>
    </citation>
    <scope>NUCLEOTIDE SEQUENCE [LARGE SCALE GENOMIC DNA]</scope>
    <source>
        <strain evidence="7 8">CECT 8110</strain>
    </source>
</reference>
<dbReference type="GO" id="GO:0005886">
    <property type="term" value="C:plasma membrane"/>
    <property type="evidence" value="ECO:0007669"/>
    <property type="project" value="UniProtKB-SubCell"/>
</dbReference>
<accession>A0A1X6Z210</accession>
<dbReference type="GO" id="GO:0016757">
    <property type="term" value="F:glycosyltransferase activity"/>
    <property type="evidence" value="ECO:0007669"/>
    <property type="project" value="UniProtKB-KW"/>
</dbReference>
<protein>
    <submittedName>
        <fullName evidence="7">PGL/p-HBAD biosynthesis glycosyltransferase/MT3031</fullName>
        <ecNumber evidence="7">2.4.1.-</ecNumber>
    </submittedName>
</protein>
<keyword evidence="5" id="KW-0472">Membrane</keyword>
<dbReference type="RefSeq" id="WP_085817604.1">
    <property type="nucleotide sequence ID" value="NZ_FWFU01000002.1"/>
</dbReference>
<dbReference type="InterPro" id="IPR001173">
    <property type="entry name" value="Glyco_trans_2-like"/>
</dbReference>
<evidence type="ECO:0000256" key="2">
    <source>
        <dbReference type="ARBA" id="ARBA00022475"/>
    </source>
</evidence>
<evidence type="ECO:0000256" key="4">
    <source>
        <dbReference type="ARBA" id="ARBA00022679"/>
    </source>
</evidence>
<organism evidence="7 8">
    <name type="scientific">Roseovarius halotolerans</name>
    <dbReference type="NCBI Taxonomy" id="505353"/>
    <lineage>
        <taxon>Bacteria</taxon>
        <taxon>Pseudomonadati</taxon>
        <taxon>Pseudomonadota</taxon>
        <taxon>Alphaproteobacteria</taxon>
        <taxon>Rhodobacterales</taxon>
        <taxon>Roseobacteraceae</taxon>
        <taxon>Roseovarius</taxon>
    </lineage>
</organism>
<keyword evidence="8" id="KW-1185">Reference proteome</keyword>
<dbReference type="CDD" id="cd06423">
    <property type="entry name" value="CESA_like"/>
    <property type="match status" value="1"/>
</dbReference>
<keyword evidence="3 7" id="KW-0328">Glycosyltransferase</keyword>
<dbReference type="Pfam" id="PF00535">
    <property type="entry name" value="Glycos_transf_2"/>
    <property type="match status" value="1"/>
</dbReference>
<dbReference type="PANTHER" id="PTHR43646:SF2">
    <property type="entry name" value="GLYCOSYLTRANSFERASE 2-LIKE DOMAIN-CONTAINING PROTEIN"/>
    <property type="match status" value="1"/>
</dbReference>
<evidence type="ECO:0000313" key="8">
    <source>
        <dbReference type="Proteomes" id="UP000193207"/>
    </source>
</evidence>
<dbReference type="Proteomes" id="UP000193207">
    <property type="component" value="Unassembled WGS sequence"/>
</dbReference>
<dbReference type="EC" id="2.4.1.-" evidence="7"/>
<dbReference type="Gene3D" id="3.90.550.10">
    <property type="entry name" value="Spore Coat Polysaccharide Biosynthesis Protein SpsA, Chain A"/>
    <property type="match status" value="1"/>
</dbReference>
<dbReference type="PANTHER" id="PTHR43646">
    <property type="entry name" value="GLYCOSYLTRANSFERASE"/>
    <property type="match status" value="1"/>
</dbReference>
<dbReference type="EMBL" id="FWFU01000002">
    <property type="protein sequence ID" value="SLN38491.1"/>
    <property type="molecule type" value="Genomic_DNA"/>
</dbReference>
<feature type="domain" description="Glycosyltransferase 2-like" evidence="6">
    <location>
        <begin position="19"/>
        <end position="155"/>
    </location>
</feature>
<dbReference type="SUPFAM" id="SSF53448">
    <property type="entry name" value="Nucleotide-diphospho-sugar transferases"/>
    <property type="match status" value="1"/>
</dbReference>